<dbReference type="AlphaFoldDB" id="A0A0N5AUP4"/>
<keyword evidence="1" id="KW-1185">Reference proteome</keyword>
<organism evidence="1 2">
    <name type="scientific">Syphacia muris</name>
    <dbReference type="NCBI Taxonomy" id="451379"/>
    <lineage>
        <taxon>Eukaryota</taxon>
        <taxon>Metazoa</taxon>
        <taxon>Ecdysozoa</taxon>
        <taxon>Nematoda</taxon>
        <taxon>Chromadorea</taxon>
        <taxon>Rhabditida</taxon>
        <taxon>Spirurina</taxon>
        <taxon>Oxyuridomorpha</taxon>
        <taxon>Oxyuroidea</taxon>
        <taxon>Oxyuridae</taxon>
        <taxon>Syphacia</taxon>
    </lineage>
</organism>
<dbReference type="Proteomes" id="UP000046393">
    <property type="component" value="Unplaced"/>
</dbReference>
<proteinExistence type="predicted"/>
<evidence type="ECO:0000313" key="2">
    <source>
        <dbReference type="WBParaSite" id="SMUV_0000858301-mRNA-1"/>
    </source>
</evidence>
<sequence>MTSDDFASSFFIGEKIFFLATTPEGDRLGESEFLLEVKSILALLDDGNRSSIVAFDESSVCDTDNEVSLVSAVLSQTSDADGCVRLQLRLQLAS</sequence>
<accession>A0A0N5AUP4</accession>
<dbReference type="WBParaSite" id="SMUV_0000858301-mRNA-1">
    <property type="protein sequence ID" value="SMUV_0000858301-mRNA-1"/>
    <property type="gene ID" value="SMUV_0000858301"/>
</dbReference>
<protein>
    <submittedName>
        <fullName evidence="2">DUF2326 domain-containing protein</fullName>
    </submittedName>
</protein>
<evidence type="ECO:0000313" key="1">
    <source>
        <dbReference type="Proteomes" id="UP000046393"/>
    </source>
</evidence>
<name>A0A0N5AUP4_9BILA</name>
<reference evidence="2" key="1">
    <citation type="submission" date="2017-02" db="UniProtKB">
        <authorList>
            <consortium name="WormBaseParasite"/>
        </authorList>
    </citation>
    <scope>IDENTIFICATION</scope>
</reference>